<name>A0A3M9MZE0_9BACT</name>
<reference evidence="1 2" key="1">
    <citation type="submission" date="2018-11" db="EMBL/GenBank/DDBJ databases">
        <title>Rufibacter latericius sp. nov., isolated from water in Baiyang Lake.</title>
        <authorList>
            <person name="Yang Y."/>
        </authorList>
    </citation>
    <scope>NUCLEOTIDE SEQUENCE [LARGE SCALE GENOMIC DNA]</scope>
    <source>
        <strain evidence="1 2">MCC P1</strain>
    </source>
</reference>
<dbReference type="EMBL" id="RJJE01000007">
    <property type="protein sequence ID" value="RNI30846.1"/>
    <property type="molecule type" value="Genomic_DNA"/>
</dbReference>
<gene>
    <name evidence="1" type="ORF">EFA69_07010</name>
</gene>
<dbReference type="InterPro" id="IPR016181">
    <property type="entry name" value="Acyl_CoA_acyltransferase"/>
</dbReference>
<proteinExistence type="predicted"/>
<keyword evidence="2" id="KW-1185">Reference proteome</keyword>
<organism evidence="1 2">
    <name type="scientific">Rufibacter immobilis</name>
    <dbReference type="NCBI Taxonomy" id="1348778"/>
    <lineage>
        <taxon>Bacteria</taxon>
        <taxon>Pseudomonadati</taxon>
        <taxon>Bacteroidota</taxon>
        <taxon>Cytophagia</taxon>
        <taxon>Cytophagales</taxon>
        <taxon>Hymenobacteraceae</taxon>
        <taxon>Rufibacter</taxon>
    </lineage>
</organism>
<dbReference type="Gene3D" id="3.40.630.30">
    <property type="match status" value="1"/>
</dbReference>
<comment type="caution">
    <text evidence="1">The sequence shown here is derived from an EMBL/GenBank/DDBJ whole genome shotgun (WGS) entry which is preliminary data.</text>
</comment>
<evidence type="ECO:0000313" key="2">
    <source>
        <dbReference type="Proteomes" id="UP000271010"/>
    </source>
</evidence>
<protein>
    <submittedName>
        <fullName evidence="1">Uncharacterized protein</fullName>
    </submittedName>
</protein>
<dbReference type="RefSeq" id="WP_123132389.1">
    <property type="nucleotide sequence ID" value="NZ_RJJE01000007.1"/>
</dbReference>
<dbReference type="Proteomes" id="UP000271010">
    <property type="component" value="Unassembled WGS sequence"/>
</dbReference>
<dbReference type="SUPFAM" id="SSF55729">
    <property type="entry name" value="Acyl-CoA N-acyltransferases (Nat)"/>
    <property type="match status" value="1"/>
</dbReference>
<sequence>MGVEELLESREEKLVYYSPYSFVREIKPPDQFDLFVRPKIDVFGTTDSQRQFTATVAGMDFVFLYEYLPWDSQYFAKACFKLFTVLFSRQHAPALVQAIHLFRSKLQKSGAFYCFSEIPSEDIFLIQCLNEAGVRLVETRLHYFRRKTADVDAVRYAVREATAADIPALSSVAASNRNSYDRLHADYTFSDMEADRYLATYAEAAVNGFCDHVFVPDVPGLPVASFIAFDHDTEVSPKHLFEAVRIKLSAAAPENKGWLFKLLSEVICYAEGQKECFFIYPTQATNRAALRVCEKLGFSYGAASHIFAFGS</sequence>
<dbReference type="OrthoDB" id="873850at2"/>
<accession>A0A3M9MZE0</accession>
<evidence type="ECO:0000313" key="1">
    <source>
        <dbReference type="EMBL" id="RNI30846.1"/>
    </source>
</evidence>
<dbReference type="AlphaFoldDB" id="A0A3M9MZE0"/>